<dbReference type="EnsemblPlants" id="PGSC0003DMT400079240">
    <property type="protein sequence ID" value="PGSC0003DMT400079240"/>
    <property type="gene ID" value="PGSC0003DMG400030842"/>
</dbReference>
<keyword evidence="1" id="KW-0175">Coiled coil</keyword>
<dbReference type="Proteomes" id="UP000011115">
    <property type="component" value="Unassembled WGS sequence"/>
</dbReference>
<dbReference type="eggNOG" id="ENOG502SQYJ">
    <property type="taxonomic scope" value="Eukaryota"/>
</dbReference>
<dbReference type="PANTHER" id="PTHR33735">
    <property type="entry name" value="EXPRESSED PROTEIN"/>
    <property type="match status" value="1"/>
</dbReference>
<keyword evidence="4" id="KW-1185">Reference proteome</keyword>
<name>M1D1H7_SOLTU</name>
<protein>
    <submittedName>
        <fullName evidence="3">PTP-1</fullName>
    </submittedName>
</protein>
<dbReference type="PANTHER" id="PTHR33735:SF26">
    <property type="entry name" value="PTERIN-BINDING DOMAIN-CONTAINING PROTEIN"/>
    <property type="match status" value="1"/>
</dbReference>
<dbReference type="PaxDb" id="4113-PGSC0003DMT400079240"/>
<proteinExistence type="predicted"/>
<feature type="compositionally biased region" description="Basic and acidic residues" evidence="2">
    <location>
        <begin position="231"/>
        <end position="243"/>
    </location>
</feature>
<dbReference type="ExpressionAtlas" id="M1D1H7">
    <property type="expression patterns" value="baseline and differential"/>
</dbReference>
<feature type="region of interest" description="Disordered" evidence="2">
    <location>
        <begin position="226"/>
        <end position="245"/>
    </location>
</feature>
<dbReference type="Gramene" id="PGSC0003DMT400079240">
    <property type="protein sequence ID" value="PGSC0003DMT400079240"/>
    <property type="gene ID" value="PGSC0003DMG400030842"/>
</dbReference>
<dbReference type="AlphaFoldDB" id="M1D1H7"/>
<evidence type="ECO:0000256" key="1">
    <source>
        <dbReference type="SAM" id="Coils"/>
    </source>
</evidence>
<sequence length="265" mass="28881">MSTNLVNPCSSSRSITQIFNPLANSKINNGDRVLTVTTSNRSGVLRKTNKNTRDLVVHATAETGDLLSSVVPFLPTGENSWVSWAVGLGVTVPLITARLLTVTKQVSLAAETVEKVAEAVEKVADDVDRAAEEFAAKLPEGGKLRGIVESIEHLAEETEKDAQLVQDLMDKVEEVDEKLEAFISNQLTVKILRSCRCNPRTVGQTTTRAGGPRFTTATPPQTQLKTLAKSRPTDRPAIRRSDHGSWFVSVDQESFTQPLTRTTVD</sequence>
<gene>
    <name evidence="3" type="primary">LOC102591088</name>
</gene>
<organism evidence="3 4">
    <name type="scientific">Solanum tuberosum</name>
    <name type="common">Potato</name>
    <dbReference type="NCBI Taxonomy" id="4113"/>
    <lineage>
        <taxon>Eukaryota</taxon>
        <taxon>Viridiplantae</taxon>
        <taxon>Streptophyta</taxon>
        <taxon>Embryophyta</taxon>
        <taxon>Tracheophyta</taxon>
        <taxon>Spermatophyta</taxon>
        <taxon>Magnoliopsida</taxon>
        <taxon>eudicotyledons</taxon>
        <taxon>Gunneridae</taxon>
        <taxon>Pentapetalae</taxon>
        <taxon>asterids</taxon>
        <taxon>lamiids</taxon>
        <taxon>Solanales</taxon>
        <taxon>Solanaceae</taxon>
        <taxon>Solanoideae</taxon>
        <taxon>Solaneae</taxon>
        <taxon>Solanum</taxon>
    </lineage>
</organism>
<evidence type="ECO:0000313" key="3">
    <source>
        <dbReference type="EnsemblPlants" id="PGSC0003DMT400079240"/>
    </source>
</evidence>
<evidence type="ECO:0000313" key="4">
    <source>
        <dbReference type="Proteomes" id="UP000011115"/>
    </source>
</evidence>
<reference evidence="4" key="1">
    <citation type="journal article" date="2011" name="Nature">
        <title>Genome sequence and analysis of the tuber crop potato.</title>
        <authorList>
            <consortium name="The Potato Genome Sequencing Consortium"/>
        </authorList>
    </citation>
    <scope>NUCLEOTIDE SEQUENCE [LARGE SCALE GENOMIC DNA]</scope>
    <source>
        <strain evidence="4">cv. DM1-3 516 R44</strain>
    </source>
</reference>
<reference evidence="3" key="2">
    <citation type="submission" date="2015-06" db="UniProtKB">
        <authorList>
            <consortium name="EnsemblPlants"/>
        </authorList>
    </citation>
    <scope>IDENTIFICATION</scope>
    <source>
        <strain evidence="3">DM1-3 516 R44</strain>
    </source>
</reference>
<evidence type="ECO:0000256" key="2">
    <source>
        <dbReference type="SAM" id="MobiDB-lite"/>
    </source>
</evidence>
<dbReference type="OrthoDB" id="1927611at2759"/>
<accession>M1D1H7</accession>
<feature type="coiled-coil region" evidence="1">
    <location>
        <begin position="113"/>
        <end position="185"/>
    </location>
</feature>
<dbReference type="InParanoid" id="M1D1H7"/>